<evidence type="ECO:0000256" key="8">
    <source>
        <dbReference type="ARBA" id="ARBA00023288"/>
    </source>
</evidence>
<dbReference type="PROSITE" id="PS51257">
    <property type="entry name" value="PROKAR_LIPOPROTEIN"/>
    <property type="match status" value="1"/>
</dbReference>
<evidence type="ECO:0000256" key="6">
    <source>
        <dbReference type="ARBA" id="ARBA00022729"/>
    </source>
</evidence>
<dbReference type="Gene3D" id="3.40.190.10">
    <property type="entry name" value="Periplasmic binding protein-like II"/>
    <property type="match status" value="2"/>
</dbReference>
<name>A0A212KI87_9FIRM</name>
<feature type="domain" description="PBP" evidence="11">
    <location>
        <begin position="72"/>
        <end position="295"/>
    </location>
</feature>
<protein>
    <submittedName>
        <fullName evidence="12">ABC-type phosphate transport system periplasmic component-like protein</fullName>
    </submittedName>
</protein>
<dbReference type="EMBL" id="FLUN01000001">
    <property type="protein sequence ID" value="SBW11446.1"/>
    <property type="molecule type" value="Genomic_DNA"/>
</dbReference>
<evidence type="ECO:0000256" key="2">
    <source>
        <dbReference type="ARBA" id="ARBA00004193"/>
    </source>
</evidence>
<dbReference type="GO" id="GO:0005886">
    <property type="term" value="C:plasma membrane"/>
    <property type="evidence" value="ECO:0007669"/>
    <property type="project" value="UniProtKB-SubCell"/>
</dbReference>
<dbReference type="PANTHER" id="PTHR30570">
    <property type="entry name" value="PERIPLASMIC PHOSPHATE BINDING COMPONENT OF PHOSPHATE ABC TRANSPORTER"/>
    <property type="match status" value="1"/>
</dbReference>
<feature type="chain" id="PRO_5012262057" evidence="10">
    <location>
        <begin position="27"/>
        <end position="330"/>
    </location>
</feature>
<dbReference type="InterPro" id="IPR024370">
    <property type="entry name" value="PBP_domain"/>
</dbReference>
<evidence type="ECO:0000256" key="1">
    <source>
        <dbReference type="ARBA" id="ARBA00002841"/>
    </source>
</evidence>
<sequence length="330" mass="35899">MNKLPLVLCSGTLAFLLAACTPTVEATPRVTPTATVTPAPTVAATPNQTESATPKPSDTAFTFTRENLPRLDGSTSTAPLAEAVCSVLLGESRDEVQDLVLFNKTTTAYYNLLQGNADLLIIGEANEEVLAEKERLGFKWEQEPFATDAFVFVVNEDNPVRSITVDEARRIYTGEITNWKELGGEDRAILPFQRNADAGSQTLMEKLVMQGTPMMEAPTDYVAGTMGQLMEAVKSYDGSPGAIGYSVYYYAEEMRMAKGLKLLALEGVEPGPATIRNGEYPLVNPKYVVIPADAAEDAPNRILFHWLLSEEGQRLVAHEGYVSIREEAGP</sequence>
<dbReference type="Pfam" id="PF12849">
    <property type="entry name" value="PBP_like_2"/>
    <property type="match status" value="1"/>
</dbReference>
<comment type="subunit">
    <text evidence="4">The complex is composed of two ATP-binding proteins (PstB), two transmembrane proteins (PstC and PstA) and a solute-binding protein (PstS).</text>
</comment>
<evidence type="ECO:0000256" key="9">
    <source>
        <dbReference type="SAM" id="MobiDB-lite"/>
    </source>
</evidence>
<organism evidence="12">
    <name type="scientific">uncultured Eubacteriales bacterium</name>
    <dbReference type="NCBI Taxonomy" id="172733"/>
    <lineage>
        <taxon>Bacteria</taxon>
        <taxon>Bacillati</taxon>
        <taxon>Bacillota</taxon>
        <taxon>Clostridia</taxon>
        <taxon>Eubacteriales</taxon>
        <taxon>environmental samples</taxon>
    </lineage>
</organism>
<dbReference type="InterPro" id="IPR050811">
    <property type="entry name" value="Phosphate_ABC_transporter"/>
</dbReference>
<keyword evidence="7" id="KW-0564">Palmitate</keyword>
<dbReference type="SUPFAM" id="SSF53850">
    <property type="entry name" value="Periplasmic binding protein-like II"/>
    <property type="match status" value="1"/>
</dbReference>
<reference evidence="12" key="1">
    <citation type="submission" date="2016-04" db="EMBL/GenBank/DDBJ databases">
        <authorList>
            <person name="Evans L.H."/>
            <person name="Alamgir A."/>
            <person name="Owens N."/>
            <person name="Weber N.D."/>
            <person name="Virtaneva K."/>
            <person name="Barbian K."/>
            <person name="Babar A."/>
            <person name="Rosenke K."/>
        </authorList>
    </citation>
    <scope>NUCLEOTIDE SEQUENCE</scope>
    <source>
        <strain evidence="12">86</strain>
    </source>
</reference>
<feature type="compositionally biased region" description="Low complexity" evidence="9">
    <location>
        <begin position="31"/>
        <end position="46"/>
    </location>
</feature>
<comment type="function">
    <text evidence="1">Part of the ABC transporter complex PstSACB involved in phosphate import.</text>
</comment>
<comment type="similarity">
    <text evidence="3">Belongs to the PstS family.</text>
</comment>
<proteinExistence type="inferred from homology"/>
<evidence type="ECO:0000256" key="4">
    <source>
        <dbReference type="ARBA" id="ARBA00011529"/>
    </source>
</evidence>
<dbReference type="GO" id="GO:0006817">
    <property type="term" value="P:phosphate ion transport"/>
    <property type="evidence" value="ECO:0007669"/>
    <property type="project" value="UniProtKB-KW"/>
</dbReference>
<evidence type="ECO:0000313" key="12">
    <source>
        <dbReference type="EMBL" id="SBW11446.1"/>
    </source>
</evidence>
<dbReference type="PANTHER" id="PTHR30570:SF1">
    <property type="entry name" value="PHOSPHATE-BINDING PROTEIN PSTS"/>
    <property type="match status" value="1"/>
</dbReference>
<keyword evidence="5" id="KW-0592">Phosphate transport</keyword>
<comment type="subcellular location">
    <subcellularLocation>
        <location evidence="2">Cell membrane</location>
        <topology evidence="2">Lipid-anchor</topology>
    </subcellularLocation>
</comment>
<evidence type="ECO:0000256" key="10">
    <source>
        <dbReference type="SAM" id="SignalP"/>
    </source>
</evidence>
<keyword evidence="5" id="KW-0813">Transport</keyword>
<dbReference type="AlphaFoldDB" id="A0A212KI87"/>
<evidence type="ECO:0000256" key="3">
    <source>
        <dbReference type="ARBA" id="ARBA00008725"/>
    </source>
</evidence>
<evidence type="ECO:0000256" key="7">
    <source>
        <dbReference type="ARBA" id="ARBA00023139"/>
    </source>
</evidence>
<feature type="compositionally biased region" description="Polar residues" evidence="9">
    <location>
        <begin position="47"/>
        <end position="59"/>
    </location>
</feature>
<feature type="region of interest" description="Disordered" evidence="9">
    <location>
        <begin position="31"/>
        <end position="59"/>
    </location>
</feature>
<keyword evidence="8" id="KW-0449">Lipoprotein</keyword>
<feature type="signal peptide" evidence="10">
    <location>
        <begin position="1"/>
        <end position="26"/>
    </location>
</feature>
<evidence type="ECO:0000259" key="11">
    <source>
        <dbReference type="Pfam" id="PF12849"/>
    </source>
</evidence>
<gene>
    <name evidence="12" type="ORF">KL86CLO1_13277</name>
</gene>
<accession>A0A212KI87</accession>
<keyword evidence="6 10" id="KW-0732">Signal</keyword>
<evidence type="ECO:0000256" key="5">
    <source>
        <dbReference type="ARBA" id="ARBA00022592"/>
    </source>
</evidence>